<feature type="binding site" evidence="10">
    <location>
        <position position="232"/>
    </location>
    <ligand>
        <name>beta-D-galactose</name>
        <dbReference type="ChEBI" id="CHEBI:27667"/>
    </ligand>
</feature>
<dbReference type="EMBL" id="OW970315">
    <property type="protein sequence ID" value="CAH6337527.1"/>
    <property type="molecule type" value="Genomic_DNA"/>
</dbReference>
<comment type="similarity">
    <text evidence="3 8">Belongs to the aldose epimerase family.</text>
</comment>
<dbReference type="InterPro" id="IPR011013">
    <property type="entry name" value="Gal_mutarotase_sf_dom"/>
</dbReference>
<evidence type="ECO:0000313" key="13">
    <source>
        <dbReference type="Proteomes" id="UP001158961"/>
    </source>
</evidence>
<evidence type="ECO:0000256" key="2">
    <source>
        <dbReference type="ARBA" id="ARBA00005028"/>
    </source>
</evidence>
<protein>
    <recommendedName>
        <fullName evidence="5 8">Aldose 1-epimerase</fullName>
        <ecNumber evidence="4 8">5.1.3.3</ecNumber>
    </recommendedName>
</protein>
<dbReference type="GO" id="GO:0033499">
    <property type="term" value="P:galactose catabolic process via UDP-galactose, Leloir pathway"/>
    <property type="evidence" value="ECO:0007669"/>
    <property type="project" value="TreeGrafter"/>
</dbReference>
<dbReference type="GO" id="GO:0004034">
    <property type="term" value="F:aldose 1-epimerase activity"/>
    <property type="evidence" value="ECO:0007669"/>
    <property type="project" value="UniProtKB-EC"/>
</dbReference>
<evidence type="ECO:0000256" key="9">
    <source>
        <dbReference type="PIRSR" id="PIRSR005096-1"/>
    </source>
</evidence>
<dbReference type="SUPFAM" id="SSF74650">
    <property type="entry name" value="Galactose mutarotase-like"/>
    <property type="match status" value="1"/>
</dbReference>
<sequence>MEYHLSNGLGLAVKFLDMGGCVKSITFPDRNGQLDNVVLGFGTEEEYHRDHPYFGALVGRFSGRIARAAFELEDVVFQLAANNGKNHIAGGFQGFDKKLWAVEVLSRASAKLTYTSPAGEEGFPGKLDVSVTYTVTSDNCFRLDYEAVTDAPTVLNLTNHSYFNLGGEGSGSVEGHVLTVEAAQVIEVDDELIPTGKLLNVEGTPLDFRQPHTIGARIRSGHLLTKFAKGYDCSFVLDGGPELRHVARAYDPVSGRILEVETSEPSLAFYSGNFLDGSIIGTSGRQYRQGDAFTLEPRHLPDSPNQPNFPSTVLRPGEKYRASTVYRFSNDSRKEICFE</sequence>
<proteinExistence type="inferred from homology"/>
<dbReference type="InterPro" id="IPR015443">
    <property type="entry name" value="Aldose_1-epimerase"/>
</dbReference>
<dbReference type="InterPro" id="IPR014718">
    <property type="entry name" value="GH-type_carb-bd"/>
</dbReference>
<dbReference type="EC" id="5.1.3.3" evidence="4 8"/>
<feature type="active site" description="Proton donor" evidence="9">
    <location>
        <position position="160"/>
    </location>
</feature>
<dbReference type="CDD" id="cd09019">
    <property type="entry name" value="galactose_mutarotase_like"/>
    <property type="match status" value="1"/>
</dbReference>
<evidence type="ECO:0000256" key="1">
    <source>
        <dbReference type="ARBA" id="ARBA00001614"/>
    </source>
</evidence>
<dbReference type="Pfam" id="PF01263">
    <property type="entry name" value="Aldose_epim"/>
    <property type="match status" value="1"/>
</dbReference>
<dbReference type="GO" id="GO:0030246">
    <property type="term" value="F:carbohydrate binding"/>
    <property type="evidence" value="ECO:0007669"/>
    <property type="project" value="InterPro"/>
</dbReference>
<keyword evidence="6 8" id="KW-0413">Isomerase</keyword>
<dbReference type="RefSeq" id="WP_050491351.1">
    <property type="nucleotide sequence ID" value="NZ_JNVA01000041.1"/>
</dbReference>
<evidence type="ECO:0000256" key="3">
    <source>
        <dbReference type="ARBA" id="ARBA00006206"/>
    </source>
</evidence>
<dbReference type="NCBIfam" id="NF008277">
    <property type="entry name" value="PRK11055.1"/>
    <property type="match status" value="1"/>
</dbReference>
<dbReference type="InterPro" id="IPR047215">
    <property type="entry name" value="Galactose_mutarotase-like"/>
</dbReference>
<name>A0AAN2K7G0_ENTAG</name>
<comment type="pathway">
    <text evidence="2 8">Carbohydrate metabolism; hexose metabolism.</text>
</comment>
<feature type="binding site" evidence="11">
    <location>
        <begin position="160"/>
        <end position="162"/>
    </location>
    <ligand>
        <name>beta-D-galactose</name>
        <dbReference type="ChEBI" id="CHEBI:27667"/>
    </ligand>
</feature>
<reference evidence="12" key="1">
    <citation type="submission" date="2022-05" db="EMBL/GenBank/DDBJ databases">
        <authorList>
            <person name="Pothier F. J."/>
        </authorList>
    </citation>
    <scope>NUCLEOTIDE SEQUENCE</scope>
    <source>
        <strain evidence="12">DAPP-PG734</strain>
    </source>
</reference>
<comment type="catalytic activity">
    <reaction evidence="1 8">
        <text>alpha-D-glucose = beta-D-glucose</text>
        <dbReference type="Rhea" id="RHEA:10264"/>
        <dbReference type="ChEBI" id="CHEBI:15903"/>
        <dbReference type="ChEBI" id="CHEBI:17925"/>
        <dbReference type="EC" id="5.1.3.3"/>
    </reaction>
</comment>
<dbReference type="InterPro" id="IPR018052">
    <property type="entry name" value="Ald1_epimerase_CS"/>
</dbReference>
<evidence type="ECO:0000256" key="8">
    <source>
        <dbReference type="PIRNR" id="PIRNR005096"/>
    </source>
</evidence>
<evidence type="ECO:0000256" key="5">
    <source>
        <dbReference type="ARBA" id="ARBA00014165"/>
    </source>
</evidence>
<evidence type="ECO:0000256" key="4">
    <source>
        <dbReference type="ARBA" id="ARBA00013185"/>
    </source>
</evidence>
<dbReference type="Proteomes" id="UP001158961">
    <property type="component" value="Chromosome"/>
</dbReference>
<dbReference type="PANTHER" id="PTHR10091:SF0">
    <property type="entry name" value="GALACTOSE MUTAROTASE"/>
    <property type="match status" value="1"/>
</dbReference>
<keyword evidence="7 8" id="KW-0119">Carbohydrate metabolism</keyword>
<feature type="active site" description="Proton acceptor" evidence="9">
    <location>
        <position position="296"/>
    </location>
</feature>
<dbReference type="PROSITE" id="PS00545">
    <property type="entry name" value="ALDOSE_1_EPIMERASE"/>
    <property type="match status" value="1"/>
</dbReference>
<dbReference type="GO" id="GO:0006006">
    <property type="term" value="P:glucose metabolic process"/>
    <property type="evidence" value="ECO:0007669"/>
    <property type="project" value="TreeGrafter"/>
</dbReference>
<dbReference type="GO" id="GO:0005737">
    <property type="term" value="C:cytoplasm"/>
    <property type="evidence" value="ECO:0007669"/>
    <property type="project" value="TreeGrafter"/>
</dbReference>
<accession>A0AAN2K7G0</accession>
<evidence type="ECO:0000256" key="10">
    <source>
        <dbReference type="PIRSR" id="PIRSR005096-2"/>
    </source>
</evidence>
<evidence type="ECO:0000256" key="7">
    <source>
        <dbReference type="ARBA" id="ARBA00023277"/>
    </source>
</evidence>
<dbReference type="Gene3D" id="2.70.98.10">
    <property type="match status" value="1"/>
</dbReference>
<evidence type="ECO:0000256" key="11">
    <source>
        <dbReference type="PIRSR" id="PIRSR005096-3"/>
    </source>
</evidence>
<dbReference type="AlphaFoldDB" id="A0AAN2K7G0"/>
<dbReference type="InterPro" id="IPR008183">
    <property type="entry name" value="Aldose_1/G6P_1-epimerase"/>
</dbReference>
<gene>
    <name evidence="12" type="ORF">DAPPPG734_19015</name>
</gene>
<dbReference type="PIRSF" id="PIRSF005096">
    <property type="entry name" value="GALM"/>
    <property type="match status" value="1"/>
</dbReference>
<dbReference type="PANTHER" id="PTHR10091">
    <property type="entry name" value="ALDOSE-1-EPIMERASE"/>
    <property type="match status" value="1"/>
</dbReference>
<evidence type="ECO:0000256" key="6">
    <source>
        <dbReference type="ARBA" id="ARBA00023235"/>
    </source>
</evidence>
<organism evidence="12 13">
    <name type="scientific">Enterobacter agglomerans</name>
    <name type="common">Erwinia herbicola</name>
    <name type="synonym">Pantoea agglomerans</name>
    <dbReference type="NCBI Taxonomy" id="549"/>
    <lineage>
        <taxon>Bacteria</taxon>
        <taxon>Pseudomonadati</taxon>
        <taxon>Pseudomonadota</taxon>
        <taxon>Gammaproteobacteria</taxon>
        <taxon>Enterobacterales</taxon>
        <taxon>Erwiniaceae</taxon>
        <taxon>Pantoea</taxon>
        <taxon>Pantoea agglomerans group</taxon>
    </lineage>
</organism>
<evidence type="ECO:0000313" key="12">
    <source>
        <dbReference type="EMBL" id="CAH6337527.1"/>
    </source>
</evidence>